<evidence type="ECO:0000313" key="1">
    <source>
        <dbReference type="EMBL" id="MBI4727286.1"/>
    </source>
</evidence>
<accession>A0A933IA38</accession>
<dbReference type="SUPFAM" id="SSF55331">
    <property type="entry name" value="Tautomerase/MIF"/>
    <property type="match status" value="1"/>
</dbReference>
<evidence type="ECO:0000313" key="2">
    <source>
        <dbReference type="Proteomes" id="UP000736328"/>
    </source>
</evidence>
<dbReference type="InterPro" id="IPR014347">
    <property type="entry name" value="Tautomerase/MIF_sf"/>
</dbReference>
<dbReference type="Proteomes" id="UP000736328">
    <property type="component" value="Unassembled WGS sequence"/>
</dbReference>
<gene>
    <name evidence="1" type="ORF">HY768_08730</name>
</gene>
<sequence>MPIIEIKALPQKEEVDTAEALKTICVRLADKMGIEPKQVWATWTTIAPGSYIEGEAQAKAQPYATHPPLVNMMAFEGKSDSEIETAMLTIAEELAKHLQIDPENIFIKYDETKSGRVFTGGATIIKTKHGK</sequence>
<proteinExistence type="predicted"/>
<reference evidence="1" key="1">
    <citation type="submission" date="2020-07" db="EMBL/GenBank/DDBJ databases">
        <title>Huge and variable diversity of episymbiotic CPR bacteria and DPANN archaea in groundwater ecosystems.</title>
        <authorList>
            <person name="He C.Y."/>
            <person name="Keren R."/>
            <person name="Whittaker M."/>
            <person name="Farag I.F."/>
            <person name="Doudna J."/>
            <person name="Cate J.H.D."/>
            <person name="Banfield J.F."/>
        </authorList>
    </citation>
    <scope>NUCLEOTIDE SEQUENCE</scope>
    <source>
        <strain evidence="1">NC_groundwater_1520_Pr4_B-0.1um_53_5</strain>
    </source>
</reference>
<dbReference type="Gene3D" id="3.30.429.10">
    <property type="entry name" value="Macrophage Migration Inhibitory Factor"/>
    <property type="match status" value="1"/>
</dbReference>
<dbReference type="EMBL" id="JACQXR010000114">
    <property type="protein sequence ID" value="MBI4727286.1"/>
    <property type="molecule type" value="Genomic_DNA"/>
</dbReference>
<organism evidence="1 2">
    <name type="scientific">candidate division TA06 bacterium</name>
    <dbReference type="NCBI Taxonomy" id="2250710"/>
    <lineage>
        <taxon>Bacteria</taxon>
        <taxon>Bacteria division TA06</taxon>
    </lineage>
</organism>
<name>A0A933IA38_UNCT6</name>
<protein>
    <recommendedName>
        <fullName evidence="3">4-oxalocrotonate tautomerase</fullName>
    </recommendedName>
</protein>
<comment type="caution">
    <text evidence="1">The sequence shown here is derived from an EMBL/GenBank/DDBJ whole genome shotgun (WGS) entry which is preliminary data.</text>
</comment>
<evidence type="ECO:0008006" key="3">
    <source>
        <dbReference type="Google" id="ProtNLM"/>
    </source>
</evidence>
<dbReference type="AlphaFoldDB" id="A0A933IA38"/>